<dbReference type="Proteomes" id="UP000241074">
    <property type="component" value="Chromosome"/>
</dbReference>
<dbReference type="KEGG" id="xba:C7S18_22200"/>
<keyword evidence="1" id="KW-0732">Signal</keyword>
<reference evidence="2 3" key="2">
    <citation type="submission" date="2018-03" db="EMBL/GenBank/DDBJ databases">
        <authorList>
            <person name="Keele B.F."/>
        </authorList>
    </citation>
    <scope>NUCLEOTIDE SEQUENCE [LARGE SCALE GENOMIC DNA]</scope>
    <source>
        <strain evidence="2 3">D13</strain>
    </source>
</reference>
<feature type="chain" id="PRO_5015112602" description="DUF3304 domain-containing protein" evidence="1">
    <location>
        <begin position="23"/>
        <end position="197"/>
    </location>
</feature>
<accession>A0A2P1PXZ5</accession>
<evidence type="ECO:0000313" key="3">
    <source>
        <dbReference type="Proteomes" id="UP000241074"/>
    </source>
</evidence>
<protein>
    <recommendedName>
        <fullName evidence="4">DUF3304 domain-containing protein</fullName>
    </recommendedName>
</protein>
<name>A0A2P1PXZ5_9GAMM</name>
<sequence>MCRDHRFAIAFLLLFMTTCSIAGTSSCTGRERIERASDIAGRVLVIDGAGNEQVIEPETATLGAEALAPRAIRGLQVAADHCTVGWVVYYNHCCGPDAIPLVLHLYRHDAHHRIQRSMPIWRWAFAEQGRDTLIYLETVHGGFGRIYERLDTASGRLVARWEPEVGPDNQILPNQMPPAWALPLASDVTTRTPEGEL</sequence>
<reference evidence="2 3" key="1">
    <citation type="submission" date="2018-03" db="EMBL/GenBank/DDBJ databases">
        <title>Ahniella affigens gen. nov., sp. nov., a gammaproteobacterium isolated from sandy soil near a stream.</title>
        <authorList>
            <person name="Ko Y."/>
            <person name="Kim J.-H."/>
        </authorList>
    </citation>
    <scope>NUCLEOTIDE SEQUENCE [LARGE SCALE GENOMIC DNA]</scope>
    <source>
        <strain evidence="2 3">D13</strain>
    </source>
</reference>
<dbReference type="OrthoDB" id="9154825at2"/>
<feature type="signal peptide" evidence="1">
    <location>
        <begin position="1"/>
        <end position="22"/>
    </location>
</feature>
<gene>
    <name evidence="2" type="ORF">C7S18_22200</name>
</gene>
<evidence type="ECO:0000313" key="2">
    <source>
        <dbReference type="EMBL" id="AVP99719.1"/>
    </source>
</evidence>
<dbReference type="EMBL" id="CP027860">
    <property type="protein sequence ID" value="AVP99719.1"/>
    <property type="molecule type" value="Genomic_DNA"/>
</dbReference>
<dbReference type="PROSITE" id="PS51257">
    <property type="entry name" value="PROKAR_LIPOPROTEIN"/>
    <property type="match status" value="1"/>
</dbReference>
<dbReference type="RefSeq" id="WP_106893638.1">
    <property type="nucleotide sequence ID" value="NZ_CP027860.1"/>
</dbReference>
<keyword evidence="3" id="KW-1185">Reference proteome</keyword>
<evidence type="ECO:0008006" key="4">
    <source>
        <dbReference type="Google" id="ProtNLM"/>
    </source>
</evidence>
<dbReference type="AlphaFoldDB" id="A0A2P1PXZ5"/>
<proteinExistence type="predicted"/>
<evidence type="ECO:0000256" key="1">
    <source>
        <dbReference type="SAM" id="SignalP"/>
    </source>
</evidence>
<organism evidence="2 3">
    <name type="scientific">Ahniella affigens</name>
    <dbReference type="NCBI Taxonomy" id="2021234"/>
    <lineage>
        <taxon>Bacteria</taxon>
        <taxon>Pseudomonadati</taxon>
        <taxon>Pseudomonadota</taxon>
        <taxon>Gammaproteobacteria</taxon>
        <taxon>Lysobacterales</taxon>
        <taxon>Rhodanobacteraceae</taxon>
        <taxon>Ahniella</taxon>
    </lineage>
</organism>